<protein>
    <submittedName>
        <fullName evidence="2">Phosphatase</fullName>
    </submittedName>
</protein>
<reference evidence="2" key="1">
    <citation type="journal article" date="2021" name="PeerJ">
        <title>Extensive microbial diversity within the chicken gut microbiome revealed by metagenomics and culture.</title>
        <authorList>
            <person name="Gilroy R."/>
            <person name="Ravi A."/>
            <person name="Getino M."/>
            <person name="Pursley I."/>
            <person name="Horton D.L."/>
            <person name="Alikhan N.F."/>
            <person name="Baker D."/>
            <person name="Gharbi K."/>
            <person name="Hall N."/>
            <person name="Watson M."/>
            <person name="Adriaenssens E.M."/>
            <person name="Foster-Nyarko E."/>
            <person name="Jarju S."/>
            <person name="Secka A."/>
            <person name="Antonio M."/>
            <person name="Oren A."/>
            <person name="Chaudhuri R.R."/>
            <person name="La Ragione R."/>
            <person name="Hildebrand F."/>
            <person name="Pallen M.J."/>
        </authorList>
    </citation>
    <scope>NUCLEOTIDE SEQUENCE</scope>
    <source>
        <strain evidence="2">ChiSjej5B23-15282</strain>
    </source>
</reference>
<dbReference type="InterPro" id="IPR003141">
    <property type="entry name" value="Pol/His_phosphatase_N"/>
</dbReference>
<dbReference type="NCBIfam" id="NF006702">
    <property type="entry name" value="PRK09248.1"/>
    <property type="match status" value="1"/>
</dbReference>
<dbReference type="PANTHER" id="PTHR36928">
    <property type="entry name" value="PHOSPHATASE YCDX-RELATED"/>
    <property type="match status" value="1"/>
</dbReference>
<feature type="domain" description="Polymerase/histidinol phosphatase N-terminal" evidence="1">
    <location>
        <begin position="5"/>
        <end position="79"/>
    </location>
</feature>
<evidence type="ECO:0000313" key="3">
    <source>
        <dbReference type="Proteomes" id="UP000824243"/>
    </source>
</evidence>
<dbReference type="InterPro" id="IPR004013">
    <property type="entry name" value="PHP_dom"/>
</dbReference>
<dbReference type="Proteomes" id="UP000824243">
    <property type="component" value="Unassembled WGS sequence"/>
</dbReference>
<dbReference type="InterPro" id="IPR016195">
    <property type="entry name" value="Pol/histidinol_Pase-like"/>
</dbReference>
<dbReference type="CDD" id="cd07437">
    <property type="entry name" value="PHP_HisPPase_Ycdx_like"/>
    <property type="match status" value="1"/>
</dbReference>
<dbReference type="GO" id="GO:0005829">
    <property type="term" value="C:cytosol"/>
    <property type="evidence" value="ECO:0007669"/>
    <property type="project" value="TreeGrafter"/>
</dbReference>
<evidence type="ECO:0000259" key="1">
    <source>
        <dbReference type="SMART" id="SM00481"/>
    </source>
</evidence>
<dbReference type="SMART" id="SM00481">
    <property type="entry name" value="POLIIIAc"/>
    <property type="match status" value="1"/>
</dbReference>
<gene>
    <name evidence="2" type="ORF">H9981_08670</name>
</gene>
<reference evidence="2" key="2">
    <citation type="submission" date="2021-04" db="EMBL/GenBank/DDBJ databases">
        <authorList>
            <person name="Gilroy R."/>
        </authorList>
    </citation>
    <scope>NUCLEOTIDE SEQUENCE</scope>
    <source>
        <strain evidence="2">ChiSjej5B23-15282</strain>
    </source>
</reference>
<dbReference type="InterPro" id="IPR050243">
    <property type="entry name" value="PHP_phosphatase"/>
</dbReference>
<dbReference type="PANTHER" id="PTHR36928:SF1">
    <property type="entry name" value="PHOSPHATASE YCDX-RELATED"/>
    <property type="match status" value="1"/>
</dbReference>
<dbReference type="Gene3D" id="3.20.20.140">
    <property type="entry name" value="Metal-dependent hydrolases"/>
    <property type="match status" value="1"/>
</dbReference>
<evidence type="ECO:0000313" key="2">
    <source>
        <dbReference type="EMBL" id="HIX49062.1"/>
    </source>
</evidence>
<sequence length="238" mass="26638">MQIIADTHAHTLASGHAYSTIREMAAAAKKRGLKALALTEHAPEMPGTCGLFYFQNLDVVPREADGVRLLMGAEVNIMDPDGTVDLPEKTCRDLDIVVASIHPPCYGLDHTREENTRAYVEVMKKPYVNIIGHPDDGRFPFDYETIVRTAKETGTLLEINNSSMRPQSSRKGTRENILTMLDLCRQFEVPVTTGSDAHVDVDAGNFTNVREVLDYCNFPEELVITTDWDRLKEFLGIR</sequence>
<name>A0A9D1VYJ6_9FIRM</name>
<accession>A0A9D1VYJ6</accession>
<proteinExistence type="predicted"/>
<organism evidence="2 3">
    <name type="scientific">Candidatus Mediterraneibacter caccavium</name>
    <dbReference type="NCBI Taxonomy" id="2838661"/>
    <lineage>
        <taxon>Bacteria</taxon>
        <taxon>Bacillati</taxon>
        <taxon>Bacillota</taxon>
        <taxon>Clostridia</taxon>
        <taxon>Lachnospirales</taxon>
        <taxon>Lachnospiraceae</taxon>
        <taxon>Mediterraneibacter</taxon>
    </lineage>
</organism>
<dbReference type="Pfam" id="PF02811">
    <property type="entry name" value="PHP"/>
    <property type="match status" value="1"/>
</dbReference>
<comment type="caution">
    <text evidence="2">The sequence shown here is derived from an EMBL/GenBank/DDBJ whole genome shotgun (WGS) entry which is preliminary data.</text>
</comment>
<dbReference type="GO" id="GO:0008270">
    <property type="term" value="F:zinc ion binding"/>
    <property type="evidence" value="ECO:0007669"/>
    <property type="project" value="TreeGrafter"/>
</dbReference>
<dbReference type="EMBL" id="DXFA01000147">
    <property type="protein sequence ID" value="HIX49062.1"/>
    <property type="molecule type" value="Genomic_DNA"/>
</dbReference>
<dbReference type="SUPFAM" id="SSF89550">
    <property type="entry name" value="PHP domain-like"/>
    <property type="match status" value="1"/>
</dbReference>
<dbReference type="GO" id="GO:0042578">
    <property type="term" value="F:phosphoric ester hydrolase activity"/>
    <property type="evidence" value="ECO:0007669"/>
    <property type="project" value="TreeGrafter"/>
</dbReference>
<dbReference type="AlphaFoldDB" id="A0A9D1VYJ6"/>